<gene>
    <name evidence="1" type="ORF">ACFQHW_10930</name>
</gene>
<comment type="caution">
    <text evidence="1">The sequence shown here is derived from an EMBL/GenBank/DDBJ whole genome shotgun (WGS) entry which is preliminary data.</text>
</comment>
<keyword evidence="2" id="KW-1185">Reference proteome</keyword>
<sequence>MSRRNGNCVRCDLLDELASQDVAANIAEQLSLEVGNLVDPEIRDQRLVICQSCPFFQNGTCLKCGCYTQFRASLKNKTCPEGRW</sequence>
<dbReference type="Pfam" id="PF19668">
    <property type="entry name" value="DUF6171"/>
    <property type="match status" value="1"/>
</dbReference>
<name>A0ABW1UQ57_9LACO</name>
<dbReference type="Proteomes" id="UP001596310">
    <property type="component" value="Unassembled WGS sequence"/>
</dbReference>
<dbReference type="InterPro" id="IPR046169">
    <property type="entry name" value="DUF6171"/>
</dbReference>
<protein>
    <submittedName>
        <fullName evidence="1">DUF6171 family protein</fullName>
    </submittedName>
</protein>
<evidence type="ECO:0000313" key="1">
    <source>
        <dbReference type="EMBL" id="MFC6316077.1"/>
    </source>
</evidence>
<proteinExistence type="predicted"/>
<accession>A0ABW1UQ57</accession>
<organism evidence="1 2">
    <name type="scientific">Lapidilactobacillus achengensis</name>
    <dbReference type="NCBI Taxonomy" id="2486000"/>
    <lineage>
        <taxon>Bacteria</taxon>
        <taxon>Bacillati</taxon>
        <taxon>Bacillota</taxon>
        <taxon>Bacilli</taxon>
        <taxon>Lactobacillales</taxon>
        <taxon>Lactobacillaceae</taxon>
        <taxon>Lapidilactobacillus</taxon>
    </lineage>
</organism>
<dbReference type="RefSeq" id="WP_125597337.1">
    <property type="nucleotide sequence ID" value="NZ_JBHSSM010000024.1"/>
</dbReference>
<reference evidence="2" key="1">
    <citation type="journal article" date="2019" name="Int. J. Syst. Evol. Microbiol.">
        <title>The Global Catalogue of Microorganisms (GCM) 10K type strain sequencing project: providing services to taxonomists for standard genome sequencing and annotation.</title>
        <authorList>
            <consortium name="The Broad Institute Genomics Platform"/>
            <consortium name="The Broad Institute Genome Sequencing Center for Infectious Disease"/>
            <person name="Wu L."/>
            <person name="Ma J."/>
        </authorList>
    </citation>
    <scope>NUCLEOTIDE SEQUENCE [LARGE SCALE GENOMIC DNA]</scope>
    <source>
        <strain evidence="2">CCM 8897</strain>
    </source>
</reference>
<evidence type="ECO:0000313" key="2">
    <source>
        <dbReference type="Proteomes" id="UP001596310"/>
    </source>
</evidence>
<dbReference type="EMBL" id="JBHSSM010000024">
    <property type="protein sequence ID" value="MFC6316077.1"/>
    <property type="molecule type" value="Genomic_DNA"/>
</dbReference>